<evidence type="ECO:0000256" key="11">
    <source>
        <dbReference type="ARBA" id="ARBA00023187"/>
    </source>
</evidence>
<dbReference type="FunCoup" id="D8RJ69">
    <property type="interactions" value="1158"/>
</dbReference>
<keyword evidence="4" id="KW-0813">Transport</keyword>
<dbReference type="GO" id="GO:0006417">
    <property type="term" value="P:regulation of translation"/>
    <property type="evidence" value="ECO:0007669"/>
    <property type="project" value="UniProtKB-KW"/>
</dbReference>
<dbReference type="PANTHER" id="PTHR36364:SF1">
    <property type="entry name" value="OS03G0203000 PROTEIN"/>
    <property type="match status" value="1"/>
</dbReference>
<evidence type="ECO:0000259" key="14">
    <source>
        <dbReference type="Pfam" id="PF09405"/>
    </source>
</evidence>
<organism evidence="16">
    <name type="scientific">Selaginella moellendorffii</name>
    <name type="common">Spikemoss</name>
    <dbReference type="NCBI Taxonomy" id="88036"/>
    <lineage>
        <taxon>Eukaryota</taxon>
        <taxon>Viridiplantae</taxon>
        <taxon>Streptophyta</taxon>
        <taxon>Embryophyta</taxon>
        <taxon>Tracheophyta</taxon>
        <taxon>Lycopodiopsida</taxon>
        <taxon>Selaginellales</taxon>
        <taxon>Selaginellaceae</taxon>
        <taxon>Selaginella</taxon>
    </lineage>
</organism>
<accession>D8RJ69</accession>
<evidence type="ECO:0000256" key="7">
    <source>
        <dbReference type="ARBA" id="ARBA00022816"/>
    </source>
</evidence>
<dbReference type="GO" id="GO:0006397">
    <property type="term" value="P:mRNA processing"/>
    <property type="evidence" value="ECO:0007669"/>
    <property type="project" value="UniProtKB-KW"/>
</dbReference>
<evidence type="ECO:0000256" key="8">
    <source>
        <dbReference type="ARBA" id="ARBA00022845"/>
    </source>
</evidence>
<comment type="similarity">
    <text evidence="3">Belongs to the CASC3 family.</text>
</comment>
<keyword evidence="16" id="KW-1185">Reference proteome</keyword>
<protein>
    <recommendedName>
        <fullName evidence="14">Btz domain-containing protein</fullName>
    </recommendedName>
</protein>
<dbReference type="HOGENOM" id="CLU_1028183_0_0_1"/>
<dbReference type="OMA" id="KEDHHAR"/>
<feature type="domain" description="Btz" evidence="14">
    <location>
        <begin position="58"/>
        <end position="161"/>
    </location>
</feature>
<evidence type="ECO:0000256" key="10">
    <source>
        <dbReference type="ARBA" id="ARBA00023161"/>
    </source>
</evidence>
<comment type="subcellular location">
    <subcellularLocation>
        <location evidence="2">Cytoplasm</location>
    </subcellularLocation>
    <subcellularLocation>
        <location evidence="1">Nucleus</location>
    </subcellularLocation>
</comment>
<dbReference type="AlphaFoldDB" id="D8RJ69"/>
<evidence type="ECO:0000256" key="3">
    <source>
        <dbReference type="ARBA" id="ARBA00009548"/>
    </source>
</evidence>
<dbReference type="InterPro" id="IPR018545">
    <property type="entry name" value="Btz_dom"/>
</dbReference>
<dbReference type="Proteomes" id="UP000001514">
    <property type="component" value="Unassembled WGS sequence"/>
</dbReference>
<dbReference type="OrthoDB" id="1920561at2759"/>
<evidence type="ECO:0000256" key="9">
    <source>
        <dbReference type="ARBA" id="ARBA00022884"/>
    </source>
</evidence>
<sequence>MEGRGGGGGGAKRLQSKVISSADGANHRRKDKWATERHELPVEEEGRGRRRLQDPVALEDANNAEEGGRRPKRGRFETQNGENPEFVPRAGAFFEHDDRNSNWRSRTTPRRRPFGEGSRPEDRGPVRKPPEERWEGGNPEAPGRRNQADRWHHDRFLELENKKGGRLNGPPPRFRDGDRMAGRRGGFPRVNGRGNVVATQMERGRWGEEEAGGRNAIARNNNSNRFRGPVVANPRGAAASEWKHDLFDQRNHSPAAQREEASVARVEALLAS</sequence>
<proteinExistence type="inferred from homology"/>
<feature type="region of interest" description="Disordered" evidence="13">
    <location>
        <begin position="249"/>
        <end position="272"/>
    </location>
</feature>
<feature type="compositionally biased region" description="Basic and acidic residues" evidence="13">
    <location>
        <begin position="32"/>
        <end position="53"/>
    </location>
</feature>
<keyword evidence="9" id="KW-0694">RNA-binding</keyword>
<evidence type="ECO:0000313" key="15">
    <source>
        <dbReference type="EMBL" id="EFJ27861.1"/>
    </source>
</evidence>
<dbReference type="GO" id="GO:0005737">
    <property type="term" value="C:cytoplasm"/>
    <property type="evidence" value="ECO:0007669"/>
    <property type="project" value="UniProtKB-SubCell"/>
</dbReference>
<keyword evidence="5" id="KW-0963">Cytoplasm</keyword>
<keyword evidence="7" id="KW-0509">mRNA transport</keyword>
<dbReference type="GO" id="GO:0051028">
    <property type="term" value="P:mRNA transport"/>
    <property type="evidence" value="ECO:0007669"/>
    <property type="project" value="UniProtKB-KW"/>
</dbReference>
<evidence type="ECO:0000256" key="5">
    <source>
        <dbReference type="ARBA" id="ARBA00022490"/>
    </source>
</evidence>
<feature type="compositionally biased region" description="Basic and acidic residues" evidence="13">
    <location>
        <begin position="118"/>
        <end position="135"/>
    </location>
</feature>
<gene>
    <name evidence="15" type="ORF">SELMODRAFT_441392</name>
</gene>
<dbReference type="KEGG" id="smo:SELMODRAFT_441392"/>
<dbReference type="GO" id="GO:0000184">
    <property type="term" value="P:nuclear-transcribed mRNA catabolic process, nonsense-mediated decay"/>
    <property type="evidence" value="ECO:0007669"/>
    <property type="project" value="UniProtKB-KW"/>
</dbReference>
<evidence type="ECO:0000313" key="16">
    <source>
        <dbReference type="Proteomes" id="UP000001514"/>
    </source>
</evidence>
<dbReference type="GO" id="GO:0008380">
    <property type="term" value="P:RNA splicing"/>
    <property type="evidence" value="ECO:0007669"/>
    <property type="project" value="UniProtKB-KW"/>
</dbReference>
<feature type="compositionally biased region" description="Basic and acidic residues" evidence="13">
    <location>
        <begin position="202"/>
        <end position="212"/>
    </location>
</feature>
<dbReference type="Gramene" id="EFJ27861">
    <property type="protein sequence ID" value="EFJ27861"/>
    <property type="gene ID" value="SELMODRAFT_441392"/>
</dbReference>
<dbReference type="InParanoid" id="D8RJ69"/>
<keyword evidence="6" id="KW-0507">mRNA processing</keyword>
<feature type="compositionally biased region" description="Gly residues" evidence="13">
    <location>
        <begin position="1"/>
        <end position="11"/>
    </location>
</feature>
<dbReference type="EMBL" id="GL377581">
    <property type="protein sequence ID" value="EFJ27861.1"/>
    <property type="molecule type" value="Genomic_DNA"/>
</dbReference>
<evidence type="ECO:0000256" key="1">
    <source>
        <dbReference type="ARBA" id="ARBA00004123"/>
    </source>
</evidence>
<evidence type="ECO:0000256" key="12">
    <source>
        <dbReference type="ARBA" id="ARBA00023242"/>
    </source>
</evidence>
<evidence type="ECO:0000256" key="13">
    <source>
        <dbReference type="SAM" id="MobiDB-lite"/>
    </source>
</evidence>
<keyword evidence="10" id="KW-0866">Nonsense-mediated mRNA decay</keyword>
<feature type="compositionally biased region" description="Low complexity" evidence="13">
    <location>
        <begin position="213"/>
        <end position="225"/>
    </location>
</feature>
<reference evidence="15 16" key="1">
    <citation type="journal article" date="2011" name="Science">
        <title>The Selaginella genome identifies genetic changes associated with the evolution of vascular plants.</title>
        <authorList>
            <person name="Banks J.A."/>
            <person name="Nishiyama T."/>
            <person name="Hasebe M."/>
            <person name="Bowman J.L."/>
            <person name="Gribskov M."/>
            <person name="dePamphilis C."/>
            <person name="Albert V.A."/>
            <person name="Aono N."/>
            <person name="Aoyama T."/>
            <person name="Ambrose B.A."/>
            <person name="Ashton N.W."/>
            <person name="Axtell M.J."/>
            <person name="Barker E."/>
            <person name="Barker M.S."/>
            <person name="Bennetzen J.L."/>
            <person name="Bonawitz N.D."/>
            <person name="Chapple C."/>
            <person name="Cheng C."/>
            <person name="Correa L.G."/>
            <person name="Dacre M."/>
            <person name="DeBarry J."/>
            <person name="Dreyer I."/>
            <person name="Elias M."/>
            <person name="Engstrom E.M."/>
            <person name="Estelle M."/>
            <person name="Feng L."/>
            <person name="Finet C."/>
            <person name="Floyd S.K."/>
            <person name="Frommer W.B."/>
            <person name="Fujita T."/>
            <person name="Gramzow L."/>
            <person name="Gutensohn M."/>
            <person name="Harholt J."/>
            <person name="Hattori M."/>
            <person name="Heyl A."/>
            <person name="Hirai T."/>
            <person name="Hiwatashi Y."/>
            <person name="Ishikawa M."/>
            <person name="Iwata M."/>
            <person name="Karol K.G."/>
            <person name="Koehler B."/>
            <person name="Kolukisaoglu U."/>
            <person name="Kubo M."/>
            <person name="Kurata T."/>
            <person name="Lalonde S."/>
            <person name="Li K."/>
            <person name="Li Y."/>
            <person name="Litt A."/>
            <person name="Lyons E."/>
            <person name="Manning G."/>
            <person name="Maruyama T."/>
            <person name="Michael T.P."/>
            <person name="Mikami K."/>
            <person name="Miyazaki S."/>
            <person name="Morinaga S."/>
            <person name="Murata T."/>
            <person name="Mueller-Roeber B."/>
            <person name="Nelson D.R."/>
            <person name="Obara M."/>
            <person name="Oguri Y."/>
            <person name="Olmstead R.G."/>
            <person name="Onodera N."/>
            <person name="Petersen B.L."/>
            <person name="Pils B."/>
            <person name="Prigge M."/>
            <person name="Rensing S.A."/>
            <person name="Riano-Pachon D.M."/>
            <person name="Roberts A.W."/>
            <person name="Sato Y."/>
            <person name="Scheller H.V."/>
            <person name="Schulz B."/>
            <person name="Schulz C."/>
            <person name="Shakirov E.V."/>
            <person name="Shibagaki N."/>
            <person name="Shinohara N."/>
            <person name="Shippen D.E."/>
            <person name="Soerensen I."/>
            <person name="Sotooka R."/>
            <person name="Sugimoto N."/>
            <person name="Sugita M."/>
            <person name="Sumikawa N."/>
            <person name="Tanurdzic M."/>
            <person name="Theissen G."/>
            <person name="Ulvskov P."/>
            <person name="Wakazuki S."/>
            <person name="Weng J.K."/>
            <person name="Willats W.W."/>
            <person name="Wipf D."/>
            <person name="Wolf P.G."/>
            <person name="Yang L."/>
            <person name="Zimmer A.D."/>
            <person name="Zhu Q."/>
            <person name="Mitros T."/>
            <person name="Hellsten U."/>
            <person name="Loque D."/>
            <person name="Otillar R."/>
            <person name="Salamov A."/>
            <person name="Schmutz J."/>
            <person name="Shapiro H."/>
            <person name="Lindquist E."/>
            <person name="Lucas S."/>
            <person name="Rokhsar D."/>
            <person name="Grigoriev I.V."/>
        </authorList>
    </citation>
    <scope>NUCLEOTIDE SEQUENCE [LARGE SCALE GENOMIC DNA]</scope>
</reference>
<evidence type="ECO:0000256" key="6">
    <source>
        <dbReference type="ARBA" id="ARBA00022664"/>
    </source>
</evidence>
<dbReference type="PANTHER" id="PTHR36364">
    <property type="entry name" value="OS03G0203000 PROTEIN"/>
    <property type="match status" value="1"/>
</dbReference>
<feature type="compositionally biased region" description="Basic and acidic residues" evidence="13">
    <location>
        <begin position="249"/>
        <end position="262"/>
    </location>
</feature>
<feature type="region of interest" description="Disordered" evidence="13">
    <location>
        <begin position="1"/>
        <end position="237"/>
    </location>
</feature>
<evidence type="ECO:0000256" key="2">
    <source>
        <dbReference type="ARBA" id="ARBA00004496"/>
    </source>
</evidence>
<feature type="compositionally biased region" description="Basic and acidic residues" evidence="13">
    <location>
        <begin position="142"/>
        <end position="163"/>
    </location>
</feature>
<dbReference type="Pfam" id="PF09405">
    <property type="entry name" value="Btz"/>
    <property type="match status" value="1"/>
</dbReference>
<keyword evidence="12" id="KW-0539">Nucleus</keyword>
<dbReference type="GO" id="GO:0035145">
    <property type="term" value="C:exon-exon junction complex"/>
    <property type="evidence" value="ECO:0007669"/>
    <property type="project" value="InterPro"/>
</dbReference>
<dbReference type="GO" id="GO:0003729">
    <property type="term" value="F:mRNA binding"/>
    <property type="evidence" value="ECO:0007669"/>
    <property type="project" value="InterPro"/>
</dbReference>
<keyword evidence="11" id="KW-0508">mRNA splicing</keyword>
<keyword evidence="8" id="KW-0810">Translation regulation</keyword>
<name>D8RJ69_SELML</name>
<evidence type="ECO:0000256" key="4">
    <source>
        <dbReference type="ARBA" id="ARBA00022448"/>
    </source>
</evidence>